<accession>A0A383AYX6</accession>
<sequence>MHIVDVIDWISDCEDPNHLEDLRIVVEESIRQLPQNRRFGETLVDKGSQGKMNTSEKRIRSVWGVSPQEFYDDSKNGTL</sequence>
<proteinExistence type="predicted"/>
<evidence type="ECO:0000313" key="1">
    <source>
        <dbReference type="EMBL" id="SVE12831.1"/>
    </source>
</evidence>
<protein>
    <submittedName>
        <fullName evidence="1">Uncharacterized protein</fullName>
    </submittedName>
</protein>
<dbReference type="EMBL" id="UINC01196004">
    <property type="protein sequence ID" value="SVE12831.1"/>
    <property type="molecule type" value="Genomic_DNA"/>
</dbReference>
<reference evidence="1" key="1">
    <citation type="submission" date="2018-05" db="EMBL/GenBank/DDBJ databases">
        <authorList>
            <person name="Lanie J.A."/>
            <person name="Ng W.-L."/>
            <person name="Kazmierczak K.M."/>
            <person name="Andrzejewski T.M."/>
            <person name="Davidsen T.M."/>
            <person name="Wayne K.J."/>
            <person name="Tettelin H."/>
            <person name="Glass J.I."/>
            <person name="Rusch D."/>
            <person name="Podicherti R."/>
            <person name="Tsui H.-C.T."/>
            <person name="Winkler M.E."/>
        </authorList>
    </citation>
    <scope>NUCLEOTIDE SEQUENCE</scope>
</reference>
<organism evidence="1">
    <name type="scientific">marine metagenome</name>
    <dbReference type="NCBI Taxonomy" id="408172"/>
    <lineage>
        <taxon>unclassified sequences</taxon>
        <taxon>metagenomes</taxon>
        <taxon>ecological metagenomes</taxon>
    </lineage>
</organism>
<dbReference type="AlphaFoldDB" id="A0A383AYX6"/>
<gene>
    <name evidence="1" type="ORF">METZ01_LOCUS465685</name>
</gene>
<name>A0A383AYX6_9ZZZZ</name>